<name>A0AAV1YFE6_LUPLU</name>
<keyword evidence="3" id="KW-1185">Reference proteome</keyword>
<dbReference type="EMBL" id="CAXHTB010000023">
    <property type="protein sequence ID" value="CAL0331738.1"/>
    <property type="molecule type" value="Genomic_DNA"/>
</dbReference>
<accession>A0AAV1YFE6</accession>
<evidence type="ECO:0000313" key="3">
    <source>
        <dbReference type="Proteomes" id="UP001497480"/>
    </source>
</evidence>
<dbReference type="AlphaFoldDB" id="A0AAV1YFE6"/>
<comment type="caution">
    <text evidence="2">The sequence shown here is derived from an EMBL/GenBank/DDBJ whole genome shotgun (WGS) entry which is preliminary data.</text>
</comment>
<dbReference type="PANTHER" id="PTHR34285">
    <property type="entry name" value="OS08G0510800 PROTEIN"/>
    <property type="match status" value="1"/>
</dbReference>
<dbReference type="Proteomes" id="UP001497480">
    <property type="component" value="Unassembled WGS sequence"/>
</dbReference>
<feature type="compositionally biased region" description="Basic and acidic residues" evidence="1">
    <location>
        <begin position="397"/>
        <end position="413"/>
    </location>
</feature>
<feature type="region of interest" description="Disordered" evidence="1">
    <location>
        <begin position="345"/>
        <end position="423"/>
    </location>
</feature>
<protein>
    <submittedName>
        <fullName evidence="2">Uncharacterized protein</fullName>
    </submittedName>
</protein>
<evidence type="ECO:0000256" key="1">
    <source>
        <dbReference type="SAM" id="MobiDB-lite"/>
    </source>
</evidence>
<reference evidence="2 3" key="1">
    <citation type="submission" date="2024-03" db="EMBL/GenBank/DDBJ databases">
        <authorList>
            <person name="Martinez-Hernandez J."/>
        </authorList>
    </citation>
    <scope>NUCLEOTIDE SEQUENCE [LARGE SCALE GENOMIC DNA]</scope>
</reference>
<sequence length="437" mass="48595">MVHWSSPFLLLPTPNATIPYPIAIHSFIHSNNMKLSLKFNNRDEDSTQIMSAKVPISIFNYPFISGITSTTTTTNSPSDFSFSLSTNFPSAPSFKLSYSPTSTSSLPLSLSLKSGLGLFGSPRQSPLLFSVNFSFSLSSYNPVPTFFLHFKPQFGNFSLNKTVLSDPNILPGPKSFPIDNNNGEIGNGFVADGSSSVWRELKLEPFGSRDRNSNTHEVNSDDGGNGFVPERSLVGINKEKCGLSSGVAVMARTYMPVTKGFMLNLRWGLNFPGNSGLKMPYLTVNKIGLERVVEEVKQNVDKQRLDASSADLQLLKGMCSWMKRDLEIVEKENREMKRVLDDMKMGVLTRNHSREGRKLSQHSGESSSKFEHWRSNKSGREENAHKQHSGESSTEFDGWRSKKSGREENEQRQPNKSQLLVSDVESELQKAIMAASS</sequence>
<evidence type="ECO:0000313" key="2">
    <source>
        <dbReference type="EMBL" id="CAL0331738.1"/>
    </source>
</evidence>
<dbReference type="PANTHER" id="PTHR34285:SF6">
    <property type="entry name" value="TRANSMEMBRANE PROTEIN"/>
    <property type="match status" value="1"/>
</dbReference>
<proteinExistence type="predicted"/>
<organism evidence="2 3">
    <name type="scientific">Lupinus luteus</name>
    <name type="common">European yellow lupine</name>
    <dbReference type="NCBI Taxonomy" id="3873"/>
    <lineage>
        <taxon>Eukaryota</taxon>
        <taxon>Viridiplantae</taxon>
        <taxon>Streptophyta</taxon>
        <taxon>Embryophyta</taxon>
        <taxon>Tracheophyta</taxon>
        <taxon>Spermatophyta</taxon>
        <taxon>Magnoliopsida</taxon>
        <taxon>eudicotyledons</taxon>
        <taxon>Gunneridae</taxon>
        <taxon>Pentapetalae</taxon>
        <taxon>rosids</taxon>
        <taxon>fabids</taxon>
        <taxon>Fabales</taxon>
        <taxon>Fabaceae</taxon>
        <taxon>Papilionoideae</taxon>
        <taxon>50 kb inversion clade</taxon>
        <taxon>genistoids sensu lato</taxon>
        <taxon>core genistoids</taxon>
        <taxon>Genisteae</taxon>
        <taxon>Lupinus</taxon>
    </lineage>
</organism>
<gene>
    <name evidence="2" type="ORF">LLUT_LOCUS32798</name>
</gene>
<feature type="compositionally biased region" description="Basic and acidic residues" evidence="1">
    <location>
        <begin position="368"/>
        <end position="389"/>
    </location>
</feature>